<comment type="caution">
    <text evidence="1">The sequence shown here is derived from an EMBL/GenBank/DDBJ whole genome shotgun (WGS) entry which is preliminary data.</text>
</comment>
<evidence type="ECO:0000313" key="1">
    <source>
        <dbReference type="EMBL" id="MBK5926853.1"/>
    </source>
</evidence>
<sequence length="78" mass="8390">MPQVDRSAGRLALPQALEAAARDHGLTHIERATTRQRVTVVLTGRAGDDPVTLVVTRDGITPMAGNLPLLEALHRGTW</sequence>
<organism evidence="1 2">
    <name type="scientific">Rhodobaculum claviforme</name>
    <dbReference type="NCBI Taxonomy" id="1549854"/>
    <lineage>
        <taxon>Bacteria</taxon>
        <taxon>Pseudomonadati</taxon>
        <taxon>Pseudomonadota</taxon>
        <taxon>Alphaproteobacteria</taxon>
        <taxon>Rhodobacterales</taxon>
        <taxon>Paracoccaceae</taxon>
        <taxon>Rhodobaculum</taxon>
    </lineage>
</organism>
<reference evidence="1" key="2">
    <citation type="journal article" date="2020" name="Microorganisms">
        <title>Osmotic Adaptation and Compatible Solute Biosynthesis of Phototrophic Bacteria as Revealed from Genome Analyses.</title>
        <authorList>
            <person name="Imhoff J.F."/>
            <person name="Rahn T."/>
            <person name="Kunzel S."/>
            <person name="Keller A."/>
            <person name="Neulinger S.C."/>
        </authorList>
    </citation>
    <scope>NUCLEOTIDE SEQUENCE</scope>
    <source>
        <strain evidence="1">LMG 28126</strain>
    </source>
</reference>
<dbReference type="Proteomes" id="UP000706333">
    <property type="component" value="Unassembled WGS sequence"/>
</dbReference>
<protein>
    <submittedName>
        <fullName evidence="1">Uncharacterized protein</fullName>
    </submittedName>
</protein>
<reference evidence="1" key="1">
    <citation type="submission" date="2017-05" db="EMBL/GenBank/DDBJ databases">
        <authorList>
            <person name="Imhoff J.F."/>
            <person name="Rahn T."/>
            <person name="Kuenzel S."/>
            <person name="Neulinger S.C."/>
        </authorList>
    </citation>
    <scope>NUCLEOTIDE SEQUENCE</scope>
    <source>
        <strain evidence="1">LMG 28126</strain>
    </source>
</reference>
<accession>A0A934TKT0</accession>
<dbReference type="EMBL" id="NHSD01000177">
    <property type="protein sequence ID" value="MBK5926853.1"/>
    <property type="molecule type" value="Genomic_DNA"/>
</dbReference>
<gene>
    <name evidence="1" type="ORF">CCR87_05755</name>
</gene>
<feature type="non-terminal residue" evidence="1">
    <location>
        <position position="78"/>
    </location>
</feature>
<keyword evidence="2" id="KW-1185">Reference proteome</keyword>
<evidence type="ECO:0000313" key="2">
    <source>
        <dbReference type="Proteomes" id="UP000706333"/>
    </source>
</evidence>
<name>A0A934TKT0_9RHOB</name>
<dbReference type="AlphaFoldDB" id="A0A934TKT0"/>
<proteinExistence type="predicted"/>